<dbReference type="InterPro" id="IPR035897">
    <property type="entry name" value="Toll_tir_struct_dom_sf"/>
</dbReference>
<dbReference type="GO" id="GO:0051707">
    <property type="term" value="P:response to other organism"/>
    <property type="evidence" value="ECO:0007669"/>
    <property type="project" value="UniProtKB-ARBA"/>
</dbReference>
<dbReference type="FunFam" id="3.40.50.10140:FF:000007">
    <property type="entry name" value="Disease resistance protein (TIR-NBS-LRR class)"/>
    <property type="match status" value="1"/>
</dbReference>
<dbReference type="GO" id="GO:0043531">
    <property type="term" value="F:ADP binding"/>
    <property type="evidence" value="ECO:0007669"/>
    <property type="project" value="InterPro"/>
</dbReference>
<evidence type="ECO:0000313" key="6">
    <source>
        <dbReference type="EMBL" id="GEU89869.1"/>
    </source>
</evidence>
<dbReference type="PANTHER" id="PTHR11017">
    <property type="entry name" value="LEUCINE-RICH REPEAT-CONTAINING PROTEIN"/>
    <property type="match status" value="1"/>
</dbReference>
<dbReference type="InterPro" id="IPR032675">
    <property type="entry name" value="LRR_dom_sf"/>
</dbReference>
<dbReference type="SMART" id="SM00255">
    <property type="entry name" value="TIR"/>
    <property type="match status" value="1"/>
</dbReference>
<keyword evidence="2" id="KW-0677">Repeat</keyword>
<dbReference type="SUPFAM" id="SSF52058">
    <property type="entry name" value="L domain-like"/>
    <property type="match status" value="2"/>
</dbReference>
<comment type="caution">
    <text evidence="6">The sequence shown here is derived from an EMBL/GenBank/DDBJ whole genome shotgun (WGS) entry which is preliminary data.</text>
</comment>
<dbReference type="InterPro" id="IPR042197">
    <property type="entry name" value="Apaf_helical"/>
</dbReference>
<evidence type="ECO:0000256" key="3">
    <source>
        <dbReference type="ARBA" id="ARBA00022821"/>
    </source>
</evidence>
<dbReference type="InterPro" id="IPR055414">
    <property type="entry name" value="LRR_R13L4/SHOC2-like"/>
</dbReference>
<accession>A0A6L2NWY3</accession>
<name>A0A6L2NWY3_TANCI</name>
<dbReference type="Gene3D" id="3.80.10.10">
    <property type="entry name" value="Ribonuclease Inhibitor"/>
    <property type="match status" value="3"/>
</dbReference>
<dbReference type="Pfam" id="PF23282">
    <property type="entry name" value="WHD_ROQ1"/>
    <property type="match status" value="1"/>
</dbReference>
<dbReference type="GO" id="GO:0003887">
    <property type="term" value="F:DNA-directed DNA polymerase activity"/>
    <property type="evidence" value="ECO:0007669"/>
    <property type="project" value="InterPro"/>
</dbReference>
<dbReference type="GO" id="GO:0007165">
    <property type="term" value="P:signal transduction"/>
    <property type="evidence" value="ECO:0007669"/>
    <property type="project" value="InterPro"/>
</dbReference>
<reference evidence="6" key="1">
    <citation type="journal article" date="2019" name="Sci. Rep.">
        <title>Draft genome of Tanacetum cinerariifolium, the natural source of mosquito coil.</title>
        <authorList>
            <person name="Yamashiro T."/>
            <person name="Shiraishi A."/>
            <person name="Satake H."/>
            <person name="Nakayama K."/>
        </authorList>
    </citation>
    <scope>NUCLEOTIDE SEQUENCE</scope>
</reference>
<gene>
    <name evidence="6" type="ORF">Tci_061847</name>
</gene>
<evidence type="ECO:0000256" key="4">
    <source>
        <dbReference type="ARBA" id="ARBA00023027"/>
    </source>
</evidence>
<organism evidence="6">
    <name type="scientific">Tanacetum cinerariifolium</name>
    <name type="common">Dalmatian daisy</name>
    <name type="synonym">Chrysanthemum cinerariifolium</name>
    <dbReference type="NCBI Taxonomy" id="118510"/>
    <lineage>
        <taxon>Eukaryota</taxon>
        <taxon>Viridiplantae</taxon>
        <taxon>Streptophyta</taxon>
        <taxon>Embryophyta</taxon>
        <taxon>Tracheophyta</taxon>
        <taxon>Spermatophyta</taxon>
        <taxon>Magnoliopsida</taxon>
        <taxon>eudicotyledons</taxon>
        <taxon>Gunneridae</taxon>
        <taxon>Pentapetalae</taxon>
        <taxon>asterids</taxon>
        <taxon>campanulids</taxon>
        <taxon>Asterales</taxon>
        <taxon>Asteraceae</taxon>
        <taxon>Asteroideae</taxon>
        <taxon>Anthemideae</taxon>
        <taxon>Anthemidinae</taxon>
        <taxon>Tanacetum</taxon>
    </lineage>
</organism>
<dbReference type="PROSITE" id="PS50104">
    <property type="entry name" value="TIR"/>
    <property type="match status" value="1"/>
</dbReference>
<evidence type="ECO:0000256" key="2">
    <source>
        <dbReference type="ARBA" id="ARBA00022737"/>
    </source>
</evidence>
<keyword evidence="3" id="KW-0611">Plant defense</keyword>
<feature type="domain" description="TIR" evidence="5">
    <location>
        <begin position="12"/>
        <end position="177"/>
    </location>
</feature>
<dbReference type="InterPro" id="IPR000157">
    <property type="entry name" value="TIR_dom"/>
</dbReference>
<dbReference type="Pfam" id="PF08490">
    <property type="entry name" value="DUF1744"/>
    <property type="match status" value="1"/>
</dbReference>
<dbReference type="InterPro" id="IPR002182">
    <property type="entry name" value="NB-ARC"/>
</dbReference>
<dbReference type="InterPro" id="IPR058192">
    <property type="entry name" value="WHD_ROQ1-like"/>
</dbReference>
<keyword evidence="4" id="KW-0520">NAD</keyword>
<dbReference type="Pfam" id="PF01582">
    <property type="entry name" value="TIR"/>
    <property type="match status" value="1"/>
</dbReference>
<dbReference type="InterPro" id="IPR044974">
    <property type="entry name" value="Disease_R_plants"/>
</dbReference>
<dbReference type="GO" id="GO:0006260">
    <property type="term" value="P:DNA replication"/>
    <property type="evidence" value="ECO:0007669"/>
    <property type="project" value="InterPro"/>
</dbReference>
<dbReference type="Pfam" id="PF00931">
    <property type="entry name" value="NB-ARC"/>
    <property type="match status" value="1"/>
</dbReference>
<evidence type="ECO:0000259" key="5">
    <source>
        <dbReference type="PROSITE" id="PS50104"/>
    </source>
</evidence>
<dbReference type="SUPFAM" id="SSF52540">
    <property type="entry name" value="P-loop containing nucleoside triphosphate hydrolases"/>
    <property type="match status" value="1"/>
</dbReference>
<dbReference type="Gene3D" id="3.40.50.10140">
    <property type="entry name" value="Toll/interleukin-1 receptor homology (TIR) domain"/>
    <property type="match status" value="1"/>
</dbReference>
<sequence>MASSTSSVEKCFKYDVFLSFRGEDTRENFVDNLYDALERQGIDTYKDDEENVKGKRIYDELMKSIEDSKFYIIVFSKNYASSSWCLDELVKIMECEKMTEHTAYPIFYDVEPTEIRKQSGAVGAAFAKHIKGVAAGKWKEALIEAANLAGWELKNTPNGQDEAKVISKIVEIVSLELRSVDSIVDEKLVGMEHRIGEIESSIKTDLDDVRVIGIKGIGGGGKTTLARAIFDKLKNSFDGASFVDKVSVVSKTSGGLQSLQKQILSDVLYYQGTLVRSVHDGKATMKKRLPSRKVLVILDDVDHINQLEALAGACNWFQSGSRIIITTRDEQVLVAHGVKWIHNVSLLTGEEAMRLFSRYAFGRDIPVQGYKELSLKVVRYAAGLPLTIKILGSFLCGKNTSLWKDALERLQTIPEKETLEILELSYIALDDDYKEIFLDVVCLLQKWGKDEAVIMLESCGFHARNGLRVLEQNSLITIRDDAMLEIHDLITEMGRNIVRRLHPDHPWRHSRLWIHEEVEEILANDLGTEDIKCIEVFGTQVNLEIVMKGLRNMKRLRYLWMDSILDDYSSFGDVKMDEVSQYLPNALRYLFWDYYPFQSLPKTFQANNLVTLVMRESKITELWEGGERKALDKLRFLNMSESKLKTLNLALTPNLEMLLLQGCEDLVELHAPIGCLQKLIFLDLGGCSRFLSVLFMRRWESLEVPSLLELHLIGESQSGFKVLSSSALHLFEESPKEVPQEFEGHKNKIEVTCYYKELTSSVGKLYKFLSLQIQSCAKLFSQNTCTLQNLRKIKLERSITEVPEDIGHLNSLEELSLSSTRVRYLPDSICMSKNLRSLELVSCHQLESLPQDLGHIECLEKLSLFHTNINHLPDSICMLKNLKSLKLKKCRHLEKLPEDLGHIKCLEKLHLMCRHLKHLPDSICMLKHLKSLKFQGSWLIEKLPNDLGQLECLEKLTLSKVWIIHLPDSIRMLKRLKYFKLEQCQFLWDLPEDIGELECLEILILIQCDILDNIPESICKMKRLRYFCLNSCYKVKKLPDELGCFGCLEELNGIYETNVGLGFNTILRIGCVCKVDKSAKKWNTKDGWDLRELHMKTTTECSYIEPSSSFFYLYPSISDGQGIYLVYFPSCSSIHAVMVTPYKNKELSPHGLNKQFREVCQALSIEPPMSTDASKYKVDYVGNTNDADNILQRTIIEFRFQRHGPAIAIIECPDVDTIKSKIQALEDFPCVNIPSNARDSQFPIRWQILAAKVGMQHCVASSQWLNERISLSRYSHVPLGNIEPDWLIHTTGLLFARALRDQQQILWISDNEIPDLGGNNDEETCQHVGRN</sequence>
<dbReference type="GO" id="GO:0008270">
    <property type="term" value="F:zinc ion binding"/>
    <property type="evidence" value="ECO:0007669"/>
    <property type="project" value="InterPro"/>
</dbReference>
<evidence type="ECO:0000256" key="1">
    <source>
        <dbReference type="ARBA" id="ARBA00022614"/>
    </source>
</evidence>
<dbReference type="SUPFAM" id="SSF52200">
    <property type="entry name" value="Toll/Interleukin receptor TIR domain"/>
    <property type="match status" value="1"/>
</dbReference>
<dbReference type="GO" id="GO:0006952">
    <property type="term" value="P:defense response"/>
    <property type="evidence" value="ECO:0007669"/>
    <property type="project" value="UniProtKB-KW"/>
</dbReference>
<dbReference type="InterPro" id="IPR027417">
    <property type="entry name" value="P-loop_NTPase"/>
</dbReference>
<dbReference type="Pfam" id="PF23598">
    <property type="entry name" value="LRR_14"/>
    <property type="match status" value="2"/>
</dbReference>
<keyword evidence="1" id="KW-0433">Leucine-rich repeat</keyword>
<dbReference type="Gene3D" id="1.10.8.430">
    <property type="entry name" value="Helical domain of apoptotic protease-activating factors"/>
    <property type="match status" value="1"/>
</dbReference>
<protein>
    <submittedName>
        <fullName evidence="6">TMV resistance protein N-like</fullName>
    </submittedName>
</protein>
<dbReference type="GO" id="GO:0005634">
    <property type="term" value="C:nucleus"/>
    <property type="evidence" value="ECO:0007669"/>
    <property type="project" value="InterPro"/>
</dbReference>
<dbReference type="InterPro" id="IPR013697">
    <property type="entry name" value="DNA_pol_e_suA_C"/>
</dbReference>
<dbReference type="EMBL" id="BKCJ010010054">
    <property type="protein sequence ID" value="GEU89869.1"/>
    <property type="molecule type" value="Genomic_DNA"/>
</dbReference>
<dbReference type="SMART" id="SM01159">
    <property type="entry name" value="DUF1744"/>
    <property type="match status" value="1"/>
</dbReference>
<dbReference type="Gene3D" id="3.40.50.300">
    <property type="entry name" value="P-loop containing nucleotide triphosphate hydrolases"/>
    <property type="match status" value="1"/>
</dbReference>
<dbReference type="PRINTS" id="PR00364">
    <property type="entry name" value="DISEASERSIST"/>
</dbReference>
<proteinExistence type="predicted"/>
<dbReference type="PANTHER" id="PTHR11017:SF544">
    <property type="entry name" value="ADP-RIBOSYL CYCLASE_CYCLIC ADP-RIBOSE HYDROLASE"/>
    <property type="match status" value="1"/>
</dbReference>